<dbReference type="InterPro" id="IPR001753">
    <property type="entry name" value="Enoyl-CoA_hydra/iso"/>
</dbReference>
<protein>
    <submittedName>
        <fullName evidence="3">Enoyl-CoA hydratase</fullName>
    </submittedName>
</protein>
<dbReference type="InterPro" id="IPR029045">
    <property type="entry name" value="ClpP/crotonase-like_dom_sf"/>
</dbReference>
<evidence type="ECO:0000256" key="1">
    <source>
        <dbReference type="ARBA" id="ARBA00005254"/>
    </source>
</evidence>
<dbReference type="Proteomes" id="UP000654345">
    <property type="component" value="Unassembled WGS sequence"/>
</dbReference>
<dbReference type="PROSITE" id="PS00166">
    <property type="entry name" value="ENOYL_COA_HYDRATASE"/>
    <property type="match status" value="1"/>
</dbReference>
<dbReference type="Gene3D" id="3.90.226.10">
    <property type="entry name" value="2-enoyl-CoA Hydratase, Chain A, domain 1"/>
    <property type="match status" value="1"/>
</dbReference>
<dbReference type="EMBL" id="BNJG01000003">
    <property type="protein sequence ID" value="GHO58868.1"/>
    <property type="molecule type" value="Genomic_DNA"/>
</dbReference>
<dbReference type="Pfam" id="PF00378">
    <property type="entry name" value="ECH_1"/>
    <property type="match status" value="1"/>
</dbReference>
<reference evidence="3 4" key="1">
    <citation type="journal article" date="2021" name="Int. J. Syst. Evol. Microbiol.">
        <title>Reticulibacter mediterranei gen. nov., sp. nov., within the new family Reticulibacteraceae fam. nov., and Ktedonospora formicarum gen. nov., sp. nov., Ktedonobacter robiniae sp. nov., Dictyobacter formicarum sp. nov. and Dictyobacter arantiisoli sp. nov., belonging to the class Ktedonobacteria.</title>
        <authorList>
            <person name="Yabe S."/>
            <person name="Zheng Y."/>
            <person name="Wang C.M."/>
            <person name="Sakai Y."/>
            <person name="Abe K."/>
            <person name="Yokota A."/>
            <person name="Donadio S."/>
            <person name="Cavaletti L."/>
            <person name="Monciardini P."/>
        </authorList>
    </citation>
    <scope>NUCLEOTIDE SEQUENCE [LARGE SCALE GENOMIC DNA]</scope>
    <source>
        <strain evidence="3 4">SOSP1-30</strain>
    </source>
</reference>
<dbReference type="CDD" id="cd06558">
    <property type="entry name" value="crotonase-like"/>
    <property type="match status" value="1"/>
</dbReference>
<dbReference type="InterPro" id="IPR018376">
    <property type="entry name" value="Enoyl-CoA_hyd/isom_CS"/>
</dbReference>
<dbReference type="SUPFAM" id="SSF52096">
    <property type="entry name" value="ClpP/crotonase"/>
    <property type="match status" value="1"/>
</dbReference>
<comment type="similarity">
    <text evidence="1 2">Belongs to the enoyl-CoA hydratase/isomerase family.</text>
</comment>
<dbReference type="Gene3D" id="1.10.12.10">
    <property type="entry name" value="Lyase 2-enoyl-coa Hydratase, Chain A, domain 2"/>
    <property type="match status" value="1"/>
</dbReference>
<evidence type="ECO:0000313" key="3">
    <source>
        <dbReference type="EMBL" id="GHO58868.1"/>
    </source>
</evidence>
<dbReference type="NCBIfam" id="NF006107">
    <property type="entry name" value="PRK08258.1"/>
    <property type="match status" value="1"/>
</dbReference>
<name>A0ABQ3V1M1_9CHLR</name>
<keyword evidence="4" id="KW-1185">Reference proteome</keyword>
<comment type="caution">
    <text evidence="3">The sequence shown here is derived from an EMBL/GenBank/DDBJ whole genome shotgun (WGS) entry which is preliminary data.</text>
</comment>
<accession>A0ABQ3V1M1</accession>
<evidence type="ECO:0000313" key="4">
    <source>
        <dbReference type="Proteomes" id="UP000654345"/>
    </source>
</evidence>
<dbReference type="PANTHER" id="PTHR43459:SF1">
    <property type="entry name" value="EG:BACN32G11.4 PROTEIN"/>
    <property type="match status" value="1"/>
</dbReference>
<dbReference type="PANTHER" id="PTHR43459">
    <property type="entry name" value="ENOYL-COA HYDRATASE"/>
    <property type="match status" value="1"/>
</dbReference>
<dbReference type="RefSeq" id="WP_201375111.1">
    <property type="nucleotide sequence ID" value="NZ_BNJG01000003.1"/>
</dbReference>
<gene>
    <name evidence="3" type="primary">paaG_2</name>
    <name evidence="3" type="ORF">KSB_73430</name>
</gene>
<organism evidence="3 4">
    <name type="scientific">Ktedonobacter robiniae</name>
    <dbReference type="NCBI Taxonomy" id="2778365"/>
    <lineage>
        <taxon>Bacteria</taxon>
        <taxon>Bacillati</taxon>
        <taxon>Chloroflexota</taxon>
        <taxon>Ktedonobacteria</taxon>
        <taxon>Ktedonobacterales</taxon>
        <taxon>Ktedonobacteraceae</taxon>
        <taxon>Ktedonobacter</taxon>
    </lineage>
</organism>
<dbReference type="InterPro" id="IPR014748">
    <property type="entry name" value="Enoyl-CoA_hydra_C"/>
</dbReference>
<sequence>MSYDFLYEVGEDGIAHITLNRPEVMNALTFDIYAQLRDLFAGLRGNDEVRVVVLTGAGEHFCSGGDVHGIIGELFKRDMKGHLEFTRMTGAVVQHMRLLDKPIIASLNGMTAGAGAVLALASDLRIASEKARIAFLFSRVGLTGADMGAAHMLPRVIGMGRATELLMLGDTIDATTAERYGLVNRVVPYEELQEATLQWARKLAQGPGFALSMTKHMLNAEQHMDIVSALEAEAQAQALMLMGEDHRLFYEAAKDKQKPKFTGR</sequence>
<evidence type="ECO:0000256" key="2">
    <source>
        <dbReference type="RuleBase" id="RU003707"/>
    </source>
</evidence>
<proteinExistence type="inferred from homology"/>